<accession>A0A222NYP7</accession>
<dbReference type="EMBL" id="CP016397">
    <property type="protein sequence ID" value="ASQ44706.1"/>
    <property type="molecule type" value="Genomic_DNA"/>
</dbReference>
<dbReference type="OrthoDB" id="283083at2"/>
<dbReference type="AlphaFoldDB" id="A0A222NYP7"/>
<keyword evidence="3" id="KW-1185">Reference proteome</keyword>
<dbReference type="RefSeq" id="WP_094089846.1">
    <property type="nucleotide sequence ID" value="NZ_CP016397.1"/>
</dbReference>
<keyword evidence="1" id="KW-0812">Transmembrane</keyword>
<feature type="transmembrane region" description="Helical" evidence="1">
    <location>
        <begin position="28"/>
        <end position="47"/>
    </location>
</feature>
<dbReference type="Proteomes" id="UP000201728">
    <property type="component" value="Chromosome"/>
</dbReference>
<keyword evidence="1" id="KW-1133">Transmembrane helix</keyword>
<organism evidence="2 3">
    <name type="scientific">Legionella clemsonensis</name>
    <dbReference type="NCBI Taxonomy" id="1867846"/>
    <lineage>
        <taxon>Bacteria</taxon>
        <taxon>Pseudomonadati</taxon>
        <taxon>Pseudomonadota</taxon>
        <taxon>Gammaproteobacteria</taxon>
        <taxon>Legionellales</taxon>
        <taxon>Legionellaceae</taxon>
        <taxon>Legionella</taxon>
    </lineage>
</organism>
<protein>
    <recommendedName>
        <fullName evidence="4">DUF4381 domain-containing protein</fullName>
    </recommendedName>
</protein>
<gene>
    <name evidence="2" type="ORF">clem_00700</name>
</gene>
<dbReference type="Pfam" id="PF14316">
    <property type="entry name" value="DUF4381"/>
    <property type="match status" value="1"/>
</dbReference>
<evidence type="ECO:0000313" key="2">
    <source>
        <dbReference type="EMBL" id="ASQ44706.1"/>
    </source>
</evidence>
<evidence type="ECO:0000256" key="1">
    <source>
        <dbReference type="SAM" id="Phobius"/>
    </source>
</evidence>
<reference evidence="3" key="1">
    <citation type="submission" date="2016-07" db="EMBL/GenBank/DDBJ databases">
        <authorList>
            <person name="Florea S."/>
            <person name="Webb J.S."/>
            <person name="Jaromczyk J."/>
            <person name="Schardl C.L."/>
        </authorList>
    </citation>
    <scope>NUCLEOTIDE SEQUENCE [LARGE SCALE GENOMIC DNA]</scope>
    <source>
        <strain evidence="3">CDC-D5610</strain>
    </source>
</reference>
<evidence type="ECO:0008006" key="4">
    <source>
        <dbReference type="Google" id="ProtNLM"/>
    </source>
</evidence>
<proteinExistence type="predicted"/>
<sequence length="161" mass="18673">MADAEVLNQLRDIQLPQPVGWWPLAPGWYFLIALGFLFVGLLLFLGYRRYQRDRAKKEALSLLAAMQKEYQQGADSQITSMKISELLRRVALVYYPREEVAGLQGQHWLDFLNRTARGIDFNKVSYHLLQLPYQKTTGVNLDPLFHCTKMWIKQRGVPCSN</sequence>
<name>A0A222NYP7_9GAMM</name>
<dbReference type="InterPro" id="IPR025489">
    <property type="entry name" value="DUF4381"/>
</dbReference>
<dbReference type="KEGG" id="lcd:clem_00700"/>
<evidence type="ECO:0000313" key="3">
    <source>
        <dbReference type="Proteomes" id="UP000201728"/>
    </source>
</evidence>
<keyword evidence="1" id="KW-0472">Membrane</keyword>